<feature type="signal peptide" evidence="4">
    <location>
        <begin position="1"/>
        <end position="23"/>
    </location>
</feature>
<reference evidence="5" key="1">
    <citation type="submission" date="2021-06" db="EMBL/GenBank/DDBJ databases">
        <title>Updating the genus Pseudomonas: Description of 43 new species and partition of the Pseudomonas putida group.</title>
        <authorList>
            <person name="Girard L."/>
            <person name="Lood C."/>
            <person name="Vandamme P."/>
            <person name="Rokni-Zadeh H."/>
            <person name="van Noort V."/>
            <person name="Hofte M."/>
            <person name="Lavigne R."/>
            <person name="De Mot R."/>
        </authorList>
    </citation>
    <scope>NUCLEOTIDE SEQUENCE</scope>
    <source>
        <strain evidence="5">CMR12a</strain>
    </source>
</reference>
<keyword evidence="6" id="KW-1185">Reference proteome</keyword>
<dbReference type="PANTHER" id="PTHR10272">
    <property type="entry name" value="PLATELET-ACTIVATING FACTOR ACETYLHYDROLASE"/>
    <property type="match status" value="1"/>
</dbReference>
<evidence type="ECO:0000256" key="4">
    <source>
        <dbReference type="SAM" id="SignalP"/>
    </source>
</evidence>
<keyword evidence="2" id="KW-0442">Lipid degradation</keyword>
<dbReference type="PROSITE" id="PS51257">
    <property type="entry name" value="PROKAR_LIPOPROTEIN"/>
    <property type="match status" value="1"/>
</dbReference>
<evidence type="ECO:0008006" key="7">
    <source>
        <dbReference type="Google" id="ProtNLM"/>
    </source>
</evidence>
<evidence type="ECO:0000256" key="3">
    <source>
        <dbReference type="ARBA" id="ARBA00023098"/>
    </source>
</evidence>
<evidence type="ECO:0000256" key="2">
    <source>
        <dbReference type="ARBA" id="ARBA00022963"/>
    </source>
</evidence>
<dbReference type="Pfam" id="PF03403">
    <property type="entry name" value="PAF-AH_p_II"/>
    <property type="match status" value="1"/>
</dbReference>
<protein>
    <recommendedName>
        <fullName evidence="7">Alpha/beta hydrolase</fullName>
    </recommendedName>
</protein>
<feature type="chain" id="PRO_5045384255" description="Alpha/beta hydrolase" evidence="4">
    <location>
        <begin position="24"/>
        <end position="363"/>
    </location>
</feature>
<dbReference type="Proteomes" id="UP000693952">
    <property type="component" value="Chromosome"/>
</dbReference>
<dbReference type="RefSeq" id="WP_217884167.1">
    <property type="nucleotide sequence ID" value="NZ_CP077074.1"/>
</dbReference>
<keyword evidence="3" id="KW-0443">Lipid metabolism</keyword>
<dbReference type="PANTHER" id="PTHR10272:SF0">
    <property type="entry name" value="PLATELET-ACTIVATING FACTOR ACETYLHYDROLASE"/>
    <property type="match status" value="1"/>
</dbReference>
<evidence type="ECO:0000256" key="1">
    <source>
        <dbReference type="ARBA" id="ARBA00022801"/>
    </source>
</evidence>
<keyword evidence="4" id="KW-0732">Signal</keyword>
<keyword evidence="1" id="KW-0378">Hydrolase</keyword>
<sequence length="363" mass="39248">MKPVRAMACCGALLFGMASCSHAALEQPYMRRCELPAVSAQVRQLPAPGGAWCVGKASFALRDAARPEPFSRTENARRELALKVWYPIANPARQLPRAEYAEPQALMAMKIAPEELAVLSHSGAGARMQKQRQYPVLLFSPGLGAVAEFYSGLLEDLASRGYVVVAINHPHISGVTVLPGERVVPMLAALEEDETRLASAAPVVVDDLRTTLDWLQRQNQDPKHLLGGHLDLNRIGALGHSFGGSAALQAARVDKRLRAAANLDGTIQGSLAGPWNKPLLLYSAGNDPQDASMDQVWAVHRGPGVRKVLGNAGHHDFTDGRWVLPGPVVEEMGEVFGSIDRGLALRSLRVDLSEFFARYVAHP</sequence>
<organism evidence="5 6">
    <name type="scientific">Pseudomonas sessilinigenes</name>
    <dbReference type="NCBI Taxonomy" id="658629"/>
    <lineage>
        <taxon>Bacteria</taxon>
        <taxon>Pseudomonadati</taxon>
        <taxon>Pseudomonadota</taxon>
        <taxon>Gammaproteobacteria</taxon>
        <taxon>Pseudomonadales</taxon>
        <taxon>Pseudomonadaceae</taxon>
        <taxon>Pseudomonas</taxon>
    </lineage>
</organism>
<evidence type="ECO:0000313" key="6">
    <source>
        <dbReference type="Proteomes" id="UP000693952"/>
    </source>
</evidence>
<accession>A0ABX8MVG0</accession>
<dbReference type="EMBL" id="CP077074">
    <property type="protein sequence ID" value="QXH42174.1"/>
    <property type="molecule type" value="Genomic_DNA"/>
</dbReference>
<gene>
    <name evidence="5" type="ORF">KSS89_08130</name>
</gene>
<name>A0ABX8MVG0_9PSED</name>
<proteinExistence type="predicted"/>
<evidence type="ECO:0000313" key="5">
    <source>
        <dbReference type="EMBL" id="QXH42174.1"/>
    </source>
</evidence>